<dbReference type="EMBL" id="LAZR01000710">
    <property type="protein sequence ID" value="KKN59961.1"/>
    <property type="molecule type" value="Genomic_DNA"/>
</dbReference>
<dbReference type="AlphaFoldDB" id="A0A0F9UFF2"/>
<evidence type="ECO:0000313" key="2">
    <source>
        <dbReference type="EMBL" id="KKN59961.1"/>
    </source>
</evidence>
<organism evidence="2">
    <name type="scientific">marine sediment metagenome</name>
    <dbReference type="NCBI Taxonomy" id="412755"/>
    <lineage>
        <taxon>unclassified sequences</taxon>
        <taxon>metagenomes</taxon>
        <taxon>ecological metagenomes</taxon>
    </lineage>
</organism>
<proteinExistence type="predicted"/>
<feature type="domain" description="PD-(D/E)XK endonuclease-like" evidence="1">
    <location>
        <begin position="67"/>
        <end position="201"/>
    </location>
</feature>
<dbReference type="InterPro" id="IPR011604">
    <property type="entry name" value="PDDEXK-like_dom_sf"/>
</dbReference>
<name>A0A0F9UFF2_9ZZZZ</name>
<accession>A0A0F9UFF2</accession>
<dbReference type="Gene3D" id="3.90.320.10">
    <property type="match status" value="1"/>
</dbReference>
<evidence type="ECO:0000259" key="1">
    <source>
        <dbReference type="Pfam" id="PF12705"/>
    </source>
</evidence>
<protein>
    <recommendedName>
        <fullName evidence="1">PD-(D/E)XK endonuclease-like domain-containing protein</fullName>
    </recommendedName>
</protein>
<reference evidence="2" key="1">
    <citation type="journal article" date="2015" name="Nature">
        <title>Complex archaea that bridge the gap between prokaryotes and eukaryotes.</title>
        <authorList>
            <person name="Spang A."/>
            <person name="Saw J.H."/>
            <person name="Jorgensen S.L."/>
            <person name="Zaremba-Niedzwiedzka K."/>
            <person name="Martijn J."/>
            <person name="Lind A.E."/>
            <person name="van Eijk R."/>
            <person name="Schleper C."/>
            <person name="Guy L."/>
            <person name="Ettema T.J."/>
        </authorList>
    </citation>
    <scope>NUCLEOTIDE SEQUENCE</scope>
</reference>
<comment type="caution">
    <text evidence="2">The sequence shown here is derived from an EMBL/GenBank/DDBJ whole genome shotgun (WGS) entry which is preliminary data.</text>
</comment>
<sequence>MKTFHRPENNCVEFLDERFYTKDGETFYPSVTTVLDVYPKGFGYIQWLKDMGSNAGEVLARAGEQGTKVHNAIEKYLNGKDVLWTRENEKYNFLEWQMIMRFVEFWDTYKPKIIAGPEKTLISDTMKVGGTIDIVCEMIGQLWLIDYKTSNGIYKTHELQLSAYCMLWNEANPDKQIKRTGILWLKSRTRGPDKTGKKIQGAGWQLAEFDRHYSDSFKLYEHTRKIYDAENPNPKPKNLIYPDKIKLQTNG</sequence>
<gene>
    <name evidence="2" type="ORF">LCGC14_0537110</name>
</gene>
<dbReference type="InterPro" id="IPR038726">
    <property type="entry name" value="PDDEXK_AddAB-type"/>
</dbReference>
<dbReference type="Pfam" id="PF12705">
    <property type="entry name" value="PDDEXK_1"/>
    <property type="match status" value="1"/>
</dbReference>